<evidence type="ECO:0000313" key="1">
    <source>
        <dbReference type="EMBL" id="SDC47146.1"/>
    </source>
</evidence>
<dbReference type="RefSeq" id="WP_090851807.1">
    <property type="nucleotide sequence ID" value="NZ_FMZM01000002.1"/>
</dbReference>
<dbReference type="AlphaFoldDB" id="A0A1G6LWQ6"/>
<reference evidence="1 2" key="1">
    <citation type="submission" date="2016-10" db="EMBL/GenBank/DDBJ databases">
        <authorList>
            <person name="de Groot N.N."/>
        </authorList>
    </citation>
    <scope>NUCLEOTIDE SEQUENCE [LARGE SCALE GENOMIC DNA]</scope>
    <source>
        <strain evidence="1 2">CGMCC 4.6858</strain>
    </source>
</reference>
<organism evidence="1 2">
    <name type="scientific">Nocardioides lianchengensis</name>
    <dbReference type="NCBI Taxonomy" id="1045774"/>
    <lineage>
        <taxon>Bacteria</taxon>
        <taxon>Bacillati</taxon>
        <taxon>Actinomycetota</taxon>
        <taxon>Actinomycetes</taxon>
        <taxon>Propionibacteriales</taxon>
        <taxon>Nocardioidaceae</taxon>
        <taxon>Nocardioides</taxon>
    </lineage>
</organism>
<evidence type="ECO:0000313" key="2">
    <source>
        <dbReference type="Proteomes" id="UP000199034"/>
    </source>
</evidence>
<accession>A0A1G6LWQ6</accession>
<dbReference type="Proteomes" id="UP000199034">
    <property type="component" value="Unassembled WGS sequence"/>
</dbReference>
<sequence>MNITGDATTNRGHMVPRHVWVAPTGQWHEKCPGFAWDRRRDENGFWEYLVSYVTGGGNVRPQQRAGWMSAALVRLVDEVKS</sequence>
<protein>
    <submittedName>
        <fullName evidence="1">Uncharacterized protein</fullName>
    </submittedName>
</protein>
<dbReference type="EMBL" id="FMZM01000002">
    <property type="protein sequence ID" value="SDC47146.1"/>
    <property type="molecule type" value="Genomic_DNA"/>
</dbReference>
<dbReference type="OrthoDB" id="5191973at2"/>
<proteinExistence type="predicted"/>
<keyword evidence="2" id="KW-1185">Reference proteome</keyword>
<name>A0A1G6LWQ6_9ACTN</name>
<gene>
    <name evidence="1" type="ORF">SAMN05421872_102370</name>
</gene>